<dbReference type="InterPro" id="IPR027266">
    <property type="entry name" value="TrmE/GcvT-like"/>
</dbReference>
<feature type="domain" description="Aminomethyltransferase C-terminal" evidence="10">
    <location>
        <begin position="317"/>
        <end position="394"/>
    </location>
</feature>
<evidence type="ECO:0000256" key="3">
    <source>
        <dbReference type="ARBA" id="ARBA00022576"/>
    </source>
</evidence>
<dbReference type="NCBIfam" id="TIGR00528">
    <property type="entry name" value="gcvT"/>
    <property type="match status" value="1"/>
</dbReference>
<dbReference type="GO" id="GO:0006730">
    <property type="term" value="P:one-carbon metabolic process"/>
    <property type="evidence" value="ECO:0007669"/>
    <property type="project" value="EnsemblFungi"/>
</dbReference>
<dbReference type="Gene3D" id="2.40.30.110">
    <property type="entry name" value="Aminomethyltransferase beta-barrel domains"/>
    <property type="match status" value="1"/>
</dbReference>
<dbReference type="PIRSF" id="PIRSF006487">
    <property type="entry name" value="GcvT"/>
    <property type="match status" value="1"/>
</dbReference>
<evidence type="ECO:0000256" key="7">
    <source>
        <dbReference type="PIRSR" id="PIRSR006487-1"/>
    </source>
</evidence>
<evidence type="ECO:0000256" key="8">
    <source>
        <dbReference type="RuleBase" id="RU003981"/>
    </source>
</evidence>
<dbReference type="GO" id="GO:0006546">
    <property type="term" value="P:glycine catabolic process"/>
    <property type="evidence" value="ECO:0007669"/>
    <property type="project" value="InterPro"/>
</dbReference>
<dbReference type="GO" id="GO:0005960">
    <property type="term" value="C:glycine cleavage complex"/>
    <property type="evidence" value="ECO:0007669"/>
    <property type="project" value="EnsemblFungi"/>
</dbReference>
<dbReference type="GeneID" id="30146890"/>
<dbReference type="GO" id="GO:0004047">
    <property type="term" value="F:aminomethyltransferase activity"/>
    <property type="evidence" value="ECO:0007669"/>
    <property type="project" value="UniProtKB-EC"/>
</dbReference>
<organism evidence="11 12">
    <name type="scientific">Babjeviella inositovora NRRL Y-12698</name>
    <dbReference type="NCBI Taxonomy" id="984486"/>
    <lineage>
        <taxon>Eukaryota</taxon>
        <taxon>Fungi</taxon>
        <taxon>Dikarya</taxon>
        <taxon>Ascomycota</taxon>
        <taxon>Saccharomycotina</taxon>
        <taxon>Pichiomycetes</taxon>
        <taxon>Serinales incertae sedis</taxon>
        <taxon>Babjeviella</taxon>
    </lineage>
</organism>
<dbReference type="EMBL" id="KV454432">
    <property type="protein sequence ID" value="ODQ79444.1"/>
    <property type="molecule type" value="Genomic_DNA"/>
</dbReference>
<keyword evidence="12" id="KW-1185">Reference proteome</keyword>
<proteinExistence type="inferred from homology"/>
<dbReference type="InterPro" id="IPR006222">
    <property type="entry name" value="GCVT_N"/>
</dbReference>
<evidence type="ECO:0000256" key="2">
    <source>
        <dbReference type="ARBA" id="ARBA00012616"/>
    </source>
</evidence>
<dbReference type="Pfam" id="PF01571">
    <property type="entry name" value="GCV_T"/>
    <property type="match status" value="1"/>
</dbReference>
<evidence type="ECO:0000256" key="1">
    <source>
        <dbReference type="ARBA" id="ARBA00008609"/>
    </source>
</evidence>
<dbReference type="AlphaFoldDB" id="A0A1E3QPQ4"/>
<keyword evidence="8" id="KW-0809">Transit peptide</keyword>
<comment type="function">
    <text evidence="8">The glycine cleavage system catalyzes the degradation of glycine.</text>
</comment>
<dbReference type="InterPro" id="IPR006223">
    <property type="entry name" value="GcvT"/>
</dbReference>
<feature type="binding site" evidence="7">
    <location>
        <position position="218"/>
    </location>
    <ligand>
        <name>substrate</name>
    </ligand>
</feature>
<dbReference type="STRING" id="984486.A0A1E3QPQ4"/>
<dbReference type="NCBIfam" id="NF001567">
    <property type="entry name" value="PRK00389.1"/>
    <property type="match status" value="1"/>
</dbReference>
<keyword evidence="4 8" id="KW-0808">Transferase</keyword>
<keyword evidence="3 8" id="KW-0032">Aminotransferase</keyword>
<evidence type="ECO:0000313" key="12">
    <source>
        <dbReference type="Proteomes" id="UP000094336"/>
    </source>
</evidence>
<feature type="domain" description="GCVT N-terminal" evidence="9">
    <location>
        <begin position="22"/>
        <end position="284"/>
    </location>
</feature>
<dbReference type="RefSeq" id="XP_018984772.1">
    <property type="nucleotide sequence ID" value="XM_019129037.1"/>
</dbReference>
<gene>
    <name evidence="11" type="ORF">BABINDRAFT_161845</name>
</gene>
<dbReference type="InterPro" id="IPR013977">
    <property type="entry name" value="GcvT_C"/>
</dbReference>
<dbReference type="EC" id="2.1.2.10" evidence="2 8"/>
<dbReference type="OrthoDB" id="10263536at2759"/>
<reference evidence="12" key="1">
    <citation type="submission" date="2016-05" db="EMBL/GenBank/DDBJ databases">
        <title>Comparative genomics of biotechnologically important yeasts.</title>
        <authorList>
            <consortium name="DOE Joint Genome Institute"/>
            <person name="Riley R."/>
            <person name="Haridas S."/>
            <person name="Wolfe K.H."/>
            <person name="Lopes M.R."/>
            <person name="Hittinger C.T."/>
            <person name="Goker M."/>
            <person name="Salamov A."/>
            <person name="Wisecaver J."/>
            <person name="Long T.M."/>
            <person name="Aerts A.L."/>
            <person name="Barry K."/>
            <person name="Choi C."/>
            <person name="Clum A."/>
            <person name="Coughlan A.Y."/>
            <person name="Deshpande S."/>
            <person name="Douglass A.P."/>
            <person name="Hanson S.J."/>
            <person name="Klenk H.-P."/>
            <person name="Labutti K."/>
            <person name="Lapidus A."/>
            <person name="Lindquist E."/>
            <person name="Lipzen A."/>
            <person name="Meier-Kolthoff J.P."/>
            <person name="Ohm R.A."/>
            <person name="Otillar R.P."/>
            <person name="Pangilinan J."/>
            <person name="Peng Y."/>
            <person name="Rokas A."/>
            <person name="Rosa C.A."/>
            <person name="Scheuner C."/>
            <person name="Sibirny A.A."/>
            <person name="Slot J.C."/>
            <person name="Stielow J.B."/>
            <person name="Sun H."/>
            <person name="Kurtzman C.P."/>
            <person name="Blackwell M."/>
            <person name="Grigoriev I.V."/>
            <person name="Jeffries T.W."/>
        </authorList>
    </citation>
    <scope>NUCLEOTIDE SEQUENCE [LARGE SCALE GENOMIC DNA]</scope>
    <source>
        <strain evidence="12">NRRL Y-12698</strain>
    </source>
</reference>
<dbReference type="Gene3D" id="4.10.1250.10">
    <property type="entry name" value="Aminomethyltransferase fragment"/>
    <property type="match status" value="1"/>
</dbReference>
<comment type="subcellular location">
    <subcellularLocation>
        <location evidence="8">Mitochondrion</location>
    </subcellularLocation>
</comment>
<dbReference type="Gene3D" id="3.30.1360.120">
    <property type="entry name" value="Probable tRNA modification gtpase trme, domain 1"/>
    <property type="match status" value="1"/>
</dbReference>
<dbReference type="GO" id="GO:0005739">
    <property type="term" value="C:mitochondrion"/>
    <property type="evidence" value="ECO:0007669"/>
    <property type="project" value="UniProtKB-SubCell"/>
</dbReference>
<evidence type="ECO:0000259" key="9">
    <source>
        <dbReference type="Pfam" id="PF01571"/>
    </source>
</evidence>
<dbReference type="InterPro" id="IPR029043">
    <property type="entry name" value="GcvT/YgfZ_C"/>
</dbReference>
<comment type="similarity">
    <text evidence="1 8">Belongs to the GcvT family.</text>
</comment>
<dbReference type="PANTHER" id="PTHR43757">
    <property type="entry name" value="AMINOMETHYLTRANSFERASE"/>
    <property type="match status" value="1"/>
</dbReference>
<dbReference type="SUPFAM" id="SSF101790">
    <property type="entry name" value="Aminomethyltransferase beta-barrel domain"/>
    <property type="match status" value="1"/>
</dbReference>
<dbReference type="PANTHER" id="PTHR43757:SF2">
    <property type="entry name" value="AMINOMETHYLTRANSFERASE, MITOCHONDRIAL"/>
    <property type="match status" value="1"/>
</dbReference>
<dbReference type="SUPFAM" id="SSF103025">
    <property type="entry name" value="Folate-binding domain"/>
    <property type="match status" value="1"/>
</dbReference>
<name>A0A1E3QPQ4_9ASCO</name>
<evidence type="ECO:0000256" key="5">
    <source>
        <dbReference type="ARBA" id="ARBA00031395"/>
    </source>
</evidence>
<dbReference type="Pfam" id="PF08669">
    <property type="entry name" value="GCV_T_C"/>
    <property type="match status" value="1"/>
</dbReference>
<keyword evidence="8" id="KW-0496">Mitochondrion</keyword>
<dbReference type="Proteomes" id="UP000094336">
    <property type="component" value="Unassembled WGS sequence"/>
</dbReference>
<evidence type="ECO:0000259" key="10">
    <source>
        <dbReference type="Pfam" id="PF08669"/>
    </source>
</evidence>
<protein>
    <recommendedName>
        <fullName evidence="2 8">Aminomethyltransferase</fullName>
        <ecNumber evidence="2 8">2.1.2.10</ecNumber>
    </recommendedName>
    <alternativeName>
        <fullName evidence="5 8">Glycine cleavage system T protein</fullName>
    </alternativeName>
</protein>
<dbReference type="FunFam" id="3.30.70.1400:FF:000001">
    <property type="entry name" value="Aminomethyltransferase"/>
    <property type="match status" value="1"/>
</dbReference>
<comment type="catalytic activity">
    <reaction evidence="6 8">
        <text>N(6)-[(R)-S(8)-aminomethyldihydrolipoyl]-L-lysyl-[protein] + (6S)-5,6,7,8-tetrahydrofolate = N(6)-[(R)-dihydrolipoyl]-L-lysyl-[protein] + (6R)-5,10-methylene-5,6,7,8-tetrahydrofolate + NH4(+)</text>
        <dbReference type="Rhea" id="RHEA:16945"/>
        <dbReference type="Rhea" id="RHEA-COMP:10475"/>
        <dbReference type="Rhea" id="RHEA-COMP:10492"/>
        <dbReference type="ChEBI" id="CHEBI:15636"/>
        <dbReference type="ChEBI" id="CHEBI:28938"/>
        <dbReference type="ChEBI" id="CHEBI:57453"/>
        <dbReference type="ChEBI" id="CHEBI:83100"/>
        <dbReference type="ChEBI" id="CHEBI:83143"/>
        <dbReference type="EC" id="2.1.2.10"/>
    </reaction>
</comment>
<accession>A0A1E3QPQ4</accession>
<sequence>MLRHISKRLYSSAAGPLLRTPLYDIHVALGGKMVPYAGFEMPVMYSGQSHIESHNWVRNQAGLFDVSHMLQHKISGPGATAFLEKITPADLKTLKPFTSTLSVLLNEEGGIIDDSIITKHGHDEFYFVTNAGCREKDVKFLRDQMDKHFPNAKFEYKNFEGTLLALQGPKAAATLQEYTNFDLSKLYFGQSAYLNLSGFCSDKVHVARSGYTGEDGFEISIPHAGTCSVEFARALLEDNKEVVKPIGLAARDSLRLEAGMCLYGYELSEQTTPIEAALAWLVPKSRRLEYKEGDLAAFNGHATILGQLKDRTLVKQQRVGLVSKGPSPREGSKIFDASGEKVIGTITSGSPSPTNGGNVAQGYVDRGAHKNGTPVKIEIRGKLRDGVIAKMPFVEPHYYKE</sequence>
<dbReference type="Gene3D" id="3.30.70.1400">
    <property type="entry name" value="Aminomethyltransferase beta-barrel domains"/>
    <property type="match status" value="1"/>
</dbReference>
<dbReference type="GO" id="GO:0008483">
    <property type="term" value="F:transaminase activity"/>
    <property type="evidence" value="ECO:0007669"/>
    <property type="project" value="UniProtKB-KW"/>
</dbReference>
<evidence type="ECO:0000256" key="6">
    <source>
        <dbReference type="ARBA" id="ARBA00047665"/>
    </source>
</evidence>
<comment type="subunit">
    <text evidence="8">The glycine cleavage system is composed of four proteins: P, T, L and H.</text>
</comment>
<evidence type="ECO:0000256" key="4">
    <source>
        <dbReference type="ARBA" id="ARBA00022679"/>
    </source>
</evidence>
<dbReference type="InterPro" id="IPR028896">
    <property type="entry name" value="GcvT/YgfZ/DmdA"/>
</dbReference>
<evidence type="ECO:0000313" key="11">
    <source>
        <dbReference type="EMBL" id="ODQ79444.1"/>
    </source>
</evidence>